<reference evidence="1" key="1">
    <citation type="submission" date="2020-08" db="EMBL/GenBank/DDBJ databases">
        <title>Multicomponent nature underlies the extraordinary mechanical properties of spider dragline silk.</title>
        <authorList>
            <person name="Kono N."/>
            <person name="Nakamura H."/>
            <person name="Mori M."/>
            <person name="Yoshida Y."/>
            <person name="Ohtoshi R."/>
            <person name="Malay A.D."/>
            <person name="Moran D.A.P."/>
            <person name="Tomita M."/>
            <person name="Numata K."/>
            <person name="Arakawa K."/>
        </authorList>
    </citation>
    <scope>NUCLEOTIDE SEQUENCE</scope>
</reference>
<dbReference type="SUPFAM" id="SSF56496">
    <property type="entry name" value="Fibrinogen C-terminal domain-like"/>
    <property type="match status" value="1"/>
</dbReference>
<name>A0A8X6PA78_NEPPI</name>
<gene>
    <name evidence="1" type="primary">NCL1_36848</name>
    <name evidence="1" type="ORF">NPIL_183521</name>
</gene>
<dbReference type="EMBL" id="BMAW01112697">
    <property type="protein sequence ID" value="GFT54075.1"/>
    <property type="molecule type" value="Genomic_DNA"/>
</dbReference>
<keyword evidence="2" id="KW-1185">Reference proteome</keyword>
<dbReference type="InterPro" id="IPR036056">
    <property type="entry name" value="Fibrinogen-like_C"/>
</dbReference>
<organism evidence="1 2">
    <name type="scientific">Nephila pilipes</name>
    <name type="common">Giant wood spider</name>
    <name type="synonym">Nephila maculata</name>
    <dbReference type="NCBI Taxonomy" id="299642"/>
    <lineage>
        <taxon>Eukaryota</taxon>
        <taxon>Metazoa</taxon>
        <taxon>Ecdysozoa</taxon>
        <taxon>Arthropoda</taxon>
        <taxon>Chelicerata</taxon>
        <taxon>Arachnida</taxon>
        <taxon>Araneae</taxon>
        <taxon>Araneomorphae</taxon>
        <taxon>Entelegynae</taxon>
        <taxon>Araneoidea</taxon>
        <taxon>Nephilidae</taxon>
        <taxon>Nephila</taxon>
    </lineage>
</organism>
<evidence type="ECO:0000313" key="2">
    <source>
        <dbReference type="Proteomes" id="UP000887013"/>
    </source>
</evidence>
<protein>
    <submittedName>
        <fullName evidence="1">Techylectin-like protein</fullName>
    </submittedName>
</protein>
<sequence>MLIGDALSIHDNWVFYTGDRPNRRGEQDEIIHTGGWWKSFFPPSSLNGLNNHGENHTITEQRTCWNSFGGYTSALMSFEIKLRSKNFKNIKL</sequence>
<proteinExistence type="predicted"/>
<dbReference type="Proteomes" id="UP000887013">
    <property type="component" value="Unassembled WGS sequence"/>
</dbReference>
<dbReference type="Gene3D" id="4.10.530.10">
    <property type="entry name" value="Gamma-fibrinogen Carboxyl Terminal Fragment, domain 2"/>
    <property type="match status" value="1"/>
</dbReference>
<dbReference type="OrthoDB" id="6461773at2759"/>
<comment type="caution">
    <text evidence="1">The sequence shown here is derived from an EMBL/GenBank/DDBJ whole genome shotgun (WGS) entry which is preliminary data.</text>
</comment>
<evidence type="ECO:0000313" key="1">
    <source>
        <dbReference type="EMBL" id="GFT54075.1"/>
    </source>
</evidence>
<accession>A0A8X6PA78</accession>
<dbReference type="AlphaFoldDB" id="A0A8X6PA78"/>